<feature type="region of interest" description="Disordered" evidence="1">
    <location>
        <begin position="67"/>
        <end position="89"/>
    </location>
</feature>
<dbReference type="Proteomes" id="UP001165160">
    <property type="component" value="Unassembled WGS sequence"/>
</dbReference>
<proteinExistence type="predicted"/>
<keyword evidence="3" id="KW-1185">Reference proteome</keyword>
<protein>
    <submittedName>
        <fullName evidence="2">Uncharacterized protein</fullName>
    </submittedName>
</protein>
<comment type="caution">
    <text evidence="2">The sequence shown here is derived from an EMBL/GenBank/DDBJ whole genome shotgun (WGS) entry which is preliminary data.</text>
</comment>
<dbReference type="AlphaFoldDB" id="A0A9W6ZAH0"/>
<reference evidence="3" key="1">
    <citation type="journal article" date="2023" name="Commun. Biol.">
        <title>Genome analysis of Parmales, the sister group of diatoms, reveals the evolutionary specialization of diatoms from phago-mixotrophs to photoautotrophs.</title>
        <authorList>
            <person name="Ban H."/>
            <person name="Sato S."/>
            <person name="Yoshikawa S."/>
            <person name="Yamada K."/>
            <person name="Nakamura Y."/>
            <person name="Ichinomiya M."/>
            <person name="Sato N."/>
            <person name="Blanc-Mathieu R."/>
            <person name="Endo H."/>
            <person name="Kuwata A."/>
            <person name="Ogata H."/>
        </authorList>
    </citation>
    <scope>NUCLEOTIDE SEQUENCE [LARGE SCALE GENOMIC DNA]</scope>
    <source>
        <strain evidence="3">NIES 3699</strain>
    </source>
</reference>
<dbReference type="EMBL" id="BRXX01000562">
    <property type="protein sequence ID" value="GMH46875.1"/>
    <property type="molecule type" value="Genomic_DNA"/>
</dbReference>
<name>A0A9W6ZAH0_9STRA</name>
<evidence type="ECO:0000313" key="3">
    <source>
        <dbReference type="Proteomes" id="UP001165160"/>
    </source>
</evidence>
<feature type="region of interest" description="Disordered" evidence="1">
    <location>
        <begin position="33"/>
        <end position="53"/>
    </location>
</feature>
<evidence type="ECO:0000313" key="2">
    <source>
        <dbReference type="EMBL" id="GMH46875.1"/>
    </source>
</evidence>
<organism evidence="2 3">
    <name type="scientific">Triparma verrucosa</name>
    <dbReference type="NCBI Taxonomy" id="1606542"/>
    <lineage>
        <taxon>Eukaryota</taxon>
        <taxon>Sar</taxon>
        <taxon>Stramenopiles</taxon>
        <taxon>Ochrophyta</taxon>
        <taxon>Bolidophyceae</taxon>
        <taxon>Parmales</taxon>
        <taxon>Triparmaceae</taxon>
        <taxon>Triparma</taxon>
    </lineage>
</organism>
<sequence>MEAKVCKDHLVDSRGRVWARQSPMTTACKRRNRNHAFTKAHSLRERASYQEEQTGWISTTGRESCEKRLATSKNQSAMLGESRAKTCRI</sequence>
<gene>
    <name evidence="2" type="ORF">TrVE_jg3814</name>
</gene>
<evidence type="ECO:0000256" key="1">
    <source>
        <dbReference type="SAM" id="MobiDB-lite"/>
    </source>
</evidence>
<accession>A0A9W6ZAH0</accession>